<reference evidence="1 2" key="1">
    <citation type="submission" date="2021-01" db="EMBL/GenBank/DDBJ databases">
        <title>Whole genome shotgun sequence of Actinoplanes humidus NBRC 14915.</title>
        <authorList>
            <person name="Komaki H."/>
            <person name="Tamura T."/>
        </authorList>
    </citation>
    <scope>NUCLEOTIDE SEQUENCE [LARGE SCALE GENOMIC DNA]</scope>
    <source>
        <strain evidence="1 2">NBRC 14915</strain>
    </source>
</reference>
<sequence length="370" mass="41089">MPESSAALGRLVAHENSASDLLAFLFERDADPLITLLGLDVDVYRCRREGRTPAGRLDVVVYRVSDDLPVAVLELKGASSEHGDQLDRYQVWAARFDPVPLLFYCTLDGDDDILRAPWRRIGLAELFDAWSGAGDLNAAWLSHEIVKVLRGWDEEADGVIGAATGWYVPDLISRRTARAVSDALGRAHQDDGVAEALRTSVGNPMLMAWRRHPRGSHQAWIAVDVRSQGRGEPARPWLIRPCVDVYLSDRSEGEALLEAHDLAVGLWPAMVLPSVRDALDRSGRCDLADALRAGRHDGLRSRAESTTLAQWRAQLESDASPSGNHPVFRQDRGRRLATQLELQVTRINRTDLADLMMIVLDHLVEHARRS</sequence>
<name>A0ABQ3ZNX5_9ACTN</name>
<gene>
    <name evidence="1" type="ORF">Ahu01nite_033820</name>
</gene>
<protein>
    <recommendedName>
        <fullName evidence="3">PD-(D/E)XK nuclease superfamily protein</fullName>
    </recommendedName>
</protein>
<comment type="caution">
    <text evidence="1">The sequence shown here is derived from an EMBL/GenBank/DDBJ whole genome shotgun (WGS) entry which is preliminary data.</text>
</comment>
<evidence type="ECO:0008006" key="3">
    <source>
        <dbReference type="Google" id="ProtNLM"/>
    </source>
</evidence>
<dbReference type="EMBL" id="BOMN01000040">
    <property type="protein sequence ID" value="GIE20280.1"/>
    <property type="molecule type" value="Genomic_DNA"/>
</dbReference>
<accession>A0ABQ3ZNX5</accession>
<dbReference type="RefSeq" id="WP_203837449.1">
    <property type="nucleotide sequence ID" value="NZ_BAAATV010000007.1"/>
</dbReference>
<evidence type="ECO:0000313" key="2">
    <source>
        <dbReference type="Proteomes" id="UP000603200"/>
    </source>
</evidence>
<dbReference type="Proteomes" id="UP000603200">
    <property type="component" value="Unassembled WGS sequence"/>
</dbReference>
<keyword evidence="2" id="KW-1185">Reference proteome</keyword>
<proteinExistence type="predicted"/>
<organism evidence="1 2">
    <name type="scientific">Winogradskya humida</name>
    <dbReference type="NCBI Taxonomy" id="113566"/>
    <lineage>
        <taxon>Bacteria</taxon>
        <taxon>Bacillati</taxon>
        <taxon>Actinomycetota</taxon>
        <taxon>Actinomycetes</taxon>
        <taxon>Micromonosporales</taxon>
        <taxon>Micromonosporaceae</taxon>
        <taxon>Winogradskya</taxon>
    </lineage>
</organism>
<evidence type="ECO:0000313" key="1">
    <source>
        <dbReference type="EMBL" id="GIE20280.1"/>
    </source>
</evidence>